<evidence type="ECO:0000313" key="2">
    <source>
        <dbReference type="EMBL" id="SNT01068.1"/>
    </source>
</evidence>
<protein>
    <submittedName>
        <fullName evidence="2">Uncharacterized protein</fullName>
    </submittedName>
</protein>
<keyword evidence="3" id="KW-1185">Reference proteome</keyword>
<dbReference type="EMBL" id="FZOO01000013">
    <property type="protein sequence ID" value="SNT01068.1"/>
    <property type="molecule type" value="Genomic_DNA"/>
</dbReference>
<organism evidence="2 3">
    <name type="scientific">Geodermatophilus pulveris</name>
    <dbReference type="NCBI Taxonomy" id="1564159"/>
    <lineage>
        <taxon>Bacteria</taxon>
        <taxon>Bacillati</taxon>
        <taxon>Actinomycetota</taxon>
        <taxon>Actinomycetes</taxon>
        <taxon>Geodermatophilales</taxon>
        <taxon>Geodermatophilaceae</taxon>
        <taxon>Geodermatophilus</taxon>
    </lineage>
</organism>
<name>A0A239J6G6_9ACTN</name>
<feature type="region of interest" description="Disordered" evidence="1">
    <location>
        <begin position="48"/>
        <end position="75"/>
    </location>
</feature>
<feature type="compositionally biased region" description="Polar residues" evidence="1">
    <location>
        <begin position="63"/>
        <end position="75"/>
    </location>
</feature>
<evidence type="ECO:0000313" key="3">
    <source>
        <dbReference type="Proteomes" id="UP000198373"/>
    </source>
</evidence>
<dbReference type="Proteomes" id="UP000198373">
    <property type="component" value="Unassembled WGS sequence"/>
</dbReference>
<proteinExistence type="predicted"/>
<evidence type="ECO:0000256" key="1">
    <source>
        <dbReference type="SAM" id="MobiDB-lite"/>
    </source>
</evidence>
<gene>
    <name evidence="2" type="ORF">SAMN06893096_1133</name>
</gene>
<dbReference type="AlphaFoldDB" id="A0A239J6G6"/>
<sequence length="75" mass="7653">MTRAPGRTGRPLGNERQDVVDVVLPTGPRAPGPVPADPARRATAIDVATGAGDRSAPVRTDDLSLSSAHESLAPS</sequence>
<reference evidence="3" key="1">
    <citation type="submission" date="2017-06" db="EMBL/GenBank/DDBJ databases">
        <authorList>
            <person name="Varghese N."/>
            <person name="Submissions S."/>
        </authorList>
    </citation>
    <scope>NUCLEOTIDE SEQUENCE [LARGE SCALE GENOMIC DNA]</scope>
    <source>
        <strain evidence="3">DSM 46839</strain>
    </source>
</reference>
<accession>A0A239J6G6</accession>